<dbReference type="InterPro" id="IPR001304">
    <property type="entry name" value="C-type_lectin-like"/>
</dbReference>
<dbReference type="InterPro" id="IPR016187">
    <property type="entry name" value="CTDL_fold"/>
</dbReference>
<dbReference type="Proteomes" id="UP000242188">
    <property type="component" value="Unassembled WGS sequence"/>
</dbReference>
<organism evidence="2 3">
    <name type="scientific">Mizuhopecten yessoensis</name>
    <name type="common">Japanese scallop</name>
    <name type="synonym">Patinopecten yessoensis</name>
    <dbReference type="NCBI Taxonomy" id="6573"/>
    <lineage>
        <taxon>Eukaryota</taxon>
        <taxon>Metazoa</taxon>
        <taxon>Spiralia</taxon>
        <taxon>Lophotrochozoa</taxon>
        <taxon>Mollusca</taxon>
        <taxon>Bivalvia</taxon>
        <taxon>Autobranchia</taxon>
        <taxon>Pteriomorphia</taxon>
        <taxon>Pectinida</taxon>
        <taxon>Pectinoidea</taxon>
        <taxon>Pectinidae</taxon>
        <taxon>Mizuhopecten</taxon>
    </lineage>
</organism>
<accession>A0A210R0B4</accession>
<feature type="domain" description="C-type lectin" evidence="1">
    <location>
        <begin position="1"/>
        <end position="76"/>
    </location>
</feature>
<dbReference type="SUPFAM" id="SSF56436">
    <property type="entry name" value="C-type lectin-like"/>
    <property type="match status" value="1"/>
</dbReference>
<proteinExistence type="predicted"/>
<evidence type="ECO:0000313" key="2">
    <source>
        <dbReference type="EMBL" id="OWF54466.1"/>
    </source>
</evidence>
<evidence type="ECO:0000259" key="1">
    <source>
        <dbReference type="PROSITE" id="PS50041"/>
    </source>
</evidence>
<name>A0A210R0B4_MIZYE</name>
<dbReference type="PROSITE" id="PS50041">
    <property type="entry name" value="C_TYPE_LECTIN_2"/>
    <property type="match status" value="1"/>
</dbReference>
<reference evidence="2 3" key="1">
    <citation type="journal article" date="2017" name="Nat. Ecol. Evol.">
        <title>Scallop genome provides insights into evolution of bilaterian karyotype and development.</title>
        <authorList>
            <person name="Wang S."/>
            <person name="Zhang J."/>
            <person name="Jiao W."/>
            <person name="Li J."/>
            <person name="Xun X."/>
            <person name="Sun Y."/>
            <person name="Guo X."/>
            <person name="Huan P."/>
            <person name="Dong B."/>
            <person name="Zhang L."/>
            <person name="Hu X."/>
            <person name="Sun X."/>
            <person name="Wang J."/>
            <person name="Zhao C."/>
            <person name="Wang Y."/>
            <person name="Wang D."/>
            <person name="Huang X."/>
            <person name="Wang R."/>
            <person name="Lv J."/>
            <person name="Li Y."/>
            <person name="Zhang Z."/>
            <person name="Liu B."/>
            <person name="Lu W."/>
            <person name="Hui Y."/>
            <person name="Liang J."/>
            <person name="Zhou Z."/>
            <person name="Hou R."/>
            <person name="Li X."/>
            <person name="Liu Y."/>
            <person name="Li H."/>
            <person name="Ning X."/>
            <person name="Lin Y."/>
            <person name="Zhao L."/>
            <person name="Xing Q."/>
            <person name="Dou J."/>
            <person name="Li Y."/>
            <person name="Mao J."/>
            <person name="Guo H."/>
            <person name="Dou H."/>
            <person name="Li T."/>
            <person name="Mu C."/>
            <person name="Jiang W."/>
            <person name="Fu Q."/>
            <person name="Fu X."/>
            <person name="Miao Y."/>
            <person name="Liu J."/>
            <person name="Yu Q."/>
            <person name="Li R."/>
            <person name="Liao H."/>
            <person name="Li X."/>
            <person name="Kong Y."/>
            <person name="Jiang Z."/>
            <person name="Chourrout D."/>
            <person name="Li R."/>
            <person name="Bao Z."/>
        </authorList>
    </citation>
    <scope>NUCLEOTIDE SEQUENCE [LARGE SCALE GENOMIC DNA]</scope>
    <source>
        <strain evidence="2 3">PY_sf001</strain>
    </source>
</reference>
<sequence>MWIGAFQDPMSTSPDAFIWPDGETPSWLNWDSDTLDIIGSNSTTNETLCIKAKLEEHPGMFWVISPCEALLMYGCQVGLNVSVIPNTLTDATCPKLVKLTGRDINRTNTVHNYGYFDVDDQIHTMGTQVGSKLLQSVTHASTNCALHCLDSVLCAEAIVIADQLCIMYSAV</sequence>
<protein>
    <recommendedName>
        <fullName evidence="1">C-type lectin domain-containing protein</fullName>
    </recommendedName>
</protein>
<keyword evidence="3" id="KW-1185">Reference proteome</keyword>
<dbReference type="EMBL" id="NEDP02001037">
    <property type="protein sequence ID" value="OWF54466.1"/>
    <property type="molecule type" value="Genomic_DNA"/>
</dbReference>
<comment type="caution">
    <text evidence="2">The sequence shown here is derived from an EMBL/GenBank/DDBJ whole genome shotgun (WGS) entry which is preliminary data.</text>
</comment>
<gene>
    <name evidence="2" type="ORF">KP79_PYT24682</name>
</gene>
<evidence type="ECO:0000313" key="3">
    <source>
        <dbReference type="Proteomes" id="UP000242188"/>
    </source>
</evidence>
<dbReference type="AlphaFoldDB" id="A0A210R0B4"/>